<gene>
    <name evidence="3" type="ORF">Aph01nite_76730</name>
</gene>
<accession>A0A919QIE5</accession>
<dbReference type="AlphaFoldDB" id="A0A919QIE5"/>
<reference evidence="3" key="1">
    <citation type="submission" date="2021-01" db="EMBL/GenBank/DDBJ databases">
        <title>Whole genome shotgun sequence of Acrocarpospora phusangensis NBRC 108782.</title>
        <authorList>
            <person name="Komaki H."/>
            <person name="Tamura T."/>
        </authorList>
    </citation>
    <scope>NUCLEOTIDE SEQUENCE</scope>
    <source>
        <strain evidence="3">NBRC 108782</strain>
    </source>
</reference>
<evidence type="ECO:0000313" key="3">
    <source>
        <dbReference type="EMBL" id="GIH29363.1"/>
    </source>
</evidence>
<evidence type="ECO:0000256" key="1">
    <source>
        <dbReference type="SAM" id="MobiDB-lite"/>
    </source>
</evidence>
<keyword evidence="4" id="KW-1185">Reference proteome</keyword>
<comment type="caution">
    <text evidence="3">The sequence shown here is derived from an EMBL/GenBank/DDBJ whole genome shotgun (WGS) entry which is preliminary data.</text>
</comment>
<sequence length="65" mass="6866">MPPGTIKTEPEGMVPLVTSREPKGPTRAGDPGSIGDQALKDALIIIVAAWAVLFFLGFSLRGFNI</sequence>
<keyword evidence="2" id="KW-1133">Transmembrane helix</keyword>
<keyword evidence="2" id="KW-0812">Transmembrane</keyword>
<dbReference type="EMBL" id="BOOA01000122">
    <property type="protein sequence ID" value="GIH29363.1"/>
    <property type="molecule type" value="Genomic_DNA"/>
</dbReference>
<organism evidence="3 4">
    <name type="scientific">Acrocarpospora phusangensis</name>
    <dbReference type="NCBI Taxonomy" id="1070424"/>
    <lineage>
        <taxon>Bacteria</taxon>
        <taxon>Bacillati</taxon>
        <taxon>Actinomycetota</taxon>
        <taxon>Actinomycetes</taxon>
        <taxon>Streptosporangiales</taxon>
        <taxon>Streptosporangiaceae</taxon>
        <taxon>Acrocarpospora</taxon>
    </lineage>
</organism>
<evidence type="ECO:0000256" key="2">
    <source>
        <dbReference type="SAM" id="Phobius"/>
    </source>
</evidence>
<feature type="region of interest" description="Disordered" evidence="1">
    <location>
        <begin position="1"/>
        <end position="33"/>
    </location>
</feature>
<protein>
    <submittedName>
        <fullName evidence="3">Uncharacterized protein</fullName>
    </submittedName>
</protein>
<keyword evidence="2" id="KW-0472">Membrane</keyword>
<feature type="transmembrane region" description="Helical" evidence="2">
    <location>
        <begin position="42"/>
        <end position="60"/>
    </location>
</feature>
<dbReference type="Proteomes" id="UP000640052">
    <property type="component" value="Unassembled WGS sequence"/>
</dbReference>
<name>A0A919QIE5_9ACTN</name>
<dbReference type="RefSeq" id="WP_204045974.1">
    <property type="nucleotide sequence ID" value="NZ_BOOA01000122.1"/>
</dbReference>
<proteinExistence type="predicted"/>
<evidence type="ECO:0000313" key="4">
    <source>
        <dbReference type="Proteomes" id="UP000640052"/>
    </source>
</evidence>